<dbReference type="GO" id="GO:0016787">
    <property type="term" value="F:hydrolase activity"/>
    <property type="evidence" value="ECO:0007669"/>
    <property type="project" value="UniProtKB-KW"/>
</dbReference>
<keyword evidence="8" id="KW-1185">Reference proteome</keyword>
<protein>
    <submittedName>
        <fullName evidence="7">UV DNA damage repair endonuclease UvsE</fullName>
    </submittedName>
</protein>
<keyword evidence="6" id="KW-0234">DNA repair</keyword>
<dbReference type="SUPFAM" id="SSF51658">
    <property type="entry name" value="Xylose isomerase-like"/>
    <property type="match status" value="1"/>
</dbReference>
<proteinExistence type="predicted"/>
<dbReference type="NCBIfam" id="TIGR00629">
    <property type="entry name" value="uvde"/>
    <property type="match status" value="1"/>
</dbReference>
<evidence type="ECO:0000256" key="6">
    <source>
        <dbReference type="ARBA" id="ARBA00023204"/>
    </source>
</evidence>
<keyword evidence="5" id="KW-0378">Hydrolase</keyword>
<keyword evidence="4" id="KW-0228">DNA excision</keyword>
<dbReference type="EMBL" id="CP121694">
    <property type="protein sequence ID" value="WRO22161.1"/>
    <property type="molecule type" value="Genomic_DNA"/>
</dbReference>
<dbReference type="GO" id="GO:0004519">
    <property type="term" value="F:endonuclease activity"/>
    <property type="evidence" value="ECO:0007669"/>
    <property type="project" value="UniProtKB-KW"/>
</dbReference>
<organism evidence="7 8">
    <name type="scientific">Metallumcola ferriviriculae</name>
    <dbReference type="NCBI Taxonomy" id="3039180"/>
    <lineage>
        <taxon>Bacteria</taxon>
        <taxon>Bacillati</taxon>
        <taxon>Bacillota</taxon>
        <taxon>Clostridia</taxon>
        <taxon>Neomoorellales</taxon>
        <taxon>Desulfitibacteraceae</taxon>
        <taxon>Metallumcola</taxon>
    </lineage>
</organism>
<dbReference type="PANTHER" id="PTHR31290:SF5">
    <property type="entry name" value="UV-DAMAGE ENDONUCLEASE"/>
    <property type="match status" value="1"/>
</dbReference>
<dbReference type="InterPro" id="IPR036237">
    <property type="entry name" value="Xyl_isomerase-like_sf"/>
</dbReference>
<dbReference type="InterPro" id="IPR004601">
    <property type="entry name" value="UvdE"/>
</dbReference>
<keyword evidence="3" id="KW-0227">DNA damage</keyword>
<dbReference type="Proteomes" id="UP001329915">
    <property type="component" value="Chromosome"/>
</dbReference>
<dbReference type="Gene3D" id="3.20.20.150">
    <property type="entry name" value="Divalent-metal-dependent TIM barrel enzymes"/>
    <property type="match status" value="1"/>
</dbReference>
<keyword evidence="2 7" id="KW-0255">Endonuclease</keyword>
<keyword evidence="1" id="KW-0540">Nuclease</keyword>
<dbReference type="RefSeq" id="WP_366921581.1">
    <property type="nucleotide sequence ID" value="NZ_CP121694.1"/>
</dbReference>
<dbReference type="GO" id="GO:0009411">
    <property type="term" value="P:response to UV"/>
    <property type="evidence" value="ECO:0007669"/>
    <property type="project" value="InterPro"/>
</dbReference>
<evidence type="ECO:0000256" key="5">
    <source>
        <dbReference type="ARBA" id="ARBA00022801"/>
    </source>
</evidence>
<evidence type="ECO:0000256" key="4">
    <source>
        <dbReference type="ARBA" id="ARBA00022769"/>
    </source>
</evidence>
<accession>A0AAU0UPN3</accession>
<dbReference type="KEGG" id="dbc:MFMK1_001986"/>
<gene>
    <name evidence="7" type="primary">uvsE</name>
    <name evidence="7" type="ORF">MFMK1_001986</name>
</gene>
<evidence type="ECO:0000313" key="8">
    <source>
        <dbReference type="Proteomes" id="UP001329915"/>
    </source>
</evidence>
<reference evidence="7 8" key="1">
    <citation type="submission" date="2023-04" db="EMBL/GenBank/DDBJ databases">
        <authorList>
            <person name="Hsu D."/>
        </authorList>
    </citation>
    <scope>NUCLEOTIDE SEQUENCE [LARGE SCALE GENOMIC DNA]</scope>
    <source>
        <strain evidence="7 8">MK1</strain>
    </source>
</reference>
<dbReference type="GO" id="GO:0006289">
    <property type="term" value="P:nucleotide-excision repair"/>
    <property type="evidence" value="ECO:0007669"/>
    <property type="project" value="InterPro"/>
</dbReference>
<evidence type="ECO:0000256" key="2">
    <source>
        <dbReference type="ARBA" id="ARBA00022759"/>
    </source>
</evidence>
<dbReference type="AlphaFoldDB" id="A0AAU0UPN3"/>
<name>A0AAU0UPN3_9FIRM</name>
<evidence type="ECO:0000256" key="3">
    <source>
        <dbReference type="ARBA" id="ARBA00022763"/>
    </source>
</evidence>
<evidence type="ECO:0000256" key="1">
    <source>
        <dbReference type="ARBA" id="ARBA00022722"/>
    </source>
</evidence>
<sequence length="329" mass="37473">MKINFGFVAMSLALEDASPSKSTTLKVLEKLDKPVLESKLTKITRENLTNTLRVLRHANAHQIKFYRFTSKLVPFATHSVVDDWDYIKSCEEEFSKVGAFIKDNLIRTGAHPDHFTVLNSPKAEVVESAVKDLEYHDKIFAAMGLDNRVKLVLHVGGKYGSKGNSLARFKDNFRQLPENIKQRIIIENDDKIFNIADTLALCRDLKIPMVLDFHHHRCNDGGFLLKDYLPKIIETWPSGLKPKMHISSAKNEKQFRSHAADIGWEDFLWVAEELKDCDSDIDLMVEAKNKDQAVLNLAEKIRRDGRWKLQGDGTVIMGSGLNYSLIKSY</sequence>
<dbReference type="PANTHER" id="PTHR31290">
    <property type="entry name" value="UV-DAMAGE ENDONUCLEASE"/>
    <property type="match status" value="1"/>
</dbReference>
<dbReference type="Pfam" id="PF03851">
    <property type="entry name" value="UvdE"/>
    <property type="match status" value="1"/>
</dbReference>
<evidence type="ECO:0000313" key="7">
    <source>
        <dbReference type="EMBL" id="WRO22161.1"/>
    </source>
</evidence>